<dbReference type="OrthoDB" id="3938151at2"/>
<evidence type="ECO:0008006" key="3">
    <source>
        <dbReference type="Google" id="ProtNLM"/>
    </source>
</evidence>
<reference evidence="1 2" key="1">
    <citation type="submission" date="2018-05" db="EMBL/GenBank/DDBJ databases">
        <title>Leucothrix arctica sp. nov., isolated from Arctic seawater.</title>
        <authorList>
            <person name="Choi A."/>
            <person name="Baek K."/>
        </authorList>
    </citation>
    <scope>NUCLEOTIDE SEQUENCE [LARGE SCALE GENOMIC DNA]</scope>
    <source>
        <strain evidence="1 2">JCM 18388</strain>
    </source>
</reference>
<comment type="caution">
    <text evidence="1">The sequence shown here is derived from an EMBL/GenBank/DDBJ whole genome shotgun (WGS) entry which is preliminary data.</text>
</comment>
<dbReference type="Gene3D" id="2.160.20.10">
    <property type="entry name" value="Single-stranded right-handed beta-helix, Pectin lyase-like"/>
    <property type="match status" value="1"/>
</dbReference>
<dbReference type="SUPFAM" id="SSF51126">
    <property type="entry name" value="Pectin lyase-like"/>
    <property type="match status" value="1"/>
</dbReference>
<evidence type="ECO:0000313" key="1">
    <source>
        <dbReference type="EMBL" id="PWQ99079.1"/>
    </source>
</evidence>
<dbReference type="InterPro" id="IPR012334">
    <property type="entry name" value="Pectin_lyas_fold"/>
</dbReference>
<gene>
    <name evidence="1" type="ORF">DKW60_06465</name>
</gene>
<evidence type="ECO:0000313" key="2">
    <source>
        <dbReference type="Proteomes" id="UP000245539"/>
    </source>
</evidence>
<protein>
    <recommendedName>
        <fullName evidence="3">Right handed beta helix domain-containing protein</fullName>
    </recommendedName>
</protein>
<dbReference type="Proteomes" id="UP000245539">
    <property type="component" value="Unassembled WGS sequence"/>
</dbReference>
<sequence>MSKQYNFHGTGENLVINGQLIDSNHKSTVYLSGHFRFLSFYDLGSEESPIEVLPAPDQELVINRLTVNDCRHLKISGMDRTEITGLSSDVGFHPELPMVMLNGEHCLVEGLRVFTTENTDSWEERTWLEEARNGIILDGEYCYARFNKVFNVRTGIEVRAKHGSAIANRVSNFFNDGMRALADNVKLANNYIMFSKSCGSDKVHSDAIQMWNHEAPSPDEGVLSGVSVLYNYIWNRSDLPGARMMQGIGCFNGLMKDGQVVGNIVATDHYHGITLGMAKNSVIEENLVFSPRPDVRKSWIKIGTNKLKRFSSEGNRIAFNESARFIYEPEMVKHVIANNTTSTQHLAEFQDARWAEKAVA</sequence>
<proteinExistence type="predicted"/>
<dbReference type="RefSeq" id="WP_109836840.1">
    <property type="nucleotide sequence ID" value="NZ_QGKM01000013.1"/>
</dbReference>
<dbReference type="InterPro" id="IPR011050">
    <property type="entry name" value="Pectin_lyase_fold/virulence"/>
</dbReference>
<organism evidence="1 2">
    <name type="scientific">Leucothrix pacifica</name>
    <dbReference type="NCBI Taxonomy" id="1247513"/>
    <lineage>
        <taxon>Bacteria</taxon>
        <taxon>Pseudomonadati</taxon>
        <taxon>Pseudomonadota</taxon>
        <taxon>Gammaproteobacteria</taxon>
        <taxon>Thiotrichales</taxon>
        <taxon>Thiotrichaceae</taxon>
        <taxon>Leucothrix</taxon>
    </lineage>
</organism>
<accession>A0A317CL57</accession>
<dbReference type="EMBL" id="QGKM01000013">
    <property type="protein sequence ID" value="PWQ99079.1"/>
    <property type="molecule type" value="Genomic_DNA"/>
</dbReference>
<keyword evidence="2" id="KW-1185">Reference proteome</keyword>
<dbReference type="AlphaFoldDB" id="A0A317CL57"/>
<name>A0A317CL57_9GAMM</name>